<dbReference type="EMBL" id="CP097507">
    <property type="protein sequence ID" value="URE03346.1"/>
    <property type="molecule type" value="Genomic_DNA"/>
</dbReference>
<dbReference type="InterPro" id="IPR010683">
    <property type="entry name" value="DUF1262"/>
</dbReference>
<evidence type="ECO:0000256" key="1">
    <source>
        <dbReference type="SAM" id="MobiDB-lite"/>
    </source>
</evidence>
<accession>A0A9E7FUQ8</accession>
<organism evidence="2 3">
    <name type="scientific">Musa troglodytarum</name>
    <name type="common">fe'i banana</name>
    <dbReference type="NCBI Taxonomy" id="320322"/>
    <lineage>
        <taxon>Eukaryota</taxon>
        <taxon>Viridiplantae</taxon>
        <taxon>Streptophyta</taxon>
        <taxon>Embryophyta</taxon>
        <taxon>Tracheophyta</taxon>
        <taxon>Spermatophyta</taxon>
        <taxon>Magnoliopsida</taxon>
        <taxon>Liliopsida</taxon>
        <taxon>Zingiberales</taxon>
        <taxon>Musaceae</taxon>
        <taxon>Musa</taxon>
    </lineage>
</organism>
<reference evidence="2" key="1">
    <citation type="submission" date="2022-05" db="EMBL/GenBank/DDBJ databases">
        <title>The Musa troglodytarum L. genome provides insights into the mechanism of non-climacteric behaviour and enrichment of carotenoids.</title>
        <authorList>
            <person name="Wang J."/>
        </authorList>
    </citation>
    <scope>NUCLEOTIDE SEQUENCE</scope>
    <source>
        <tissue evidence="2">Leaf</tissue>
    </source>
</reference>
<keyword evidence="3" id="KW-1185">Reference proteome</keyword>
<gene>
    <name evidence="2" type="ORF">MUK42_19621</name>
</gene>
<feature type="compositionally biased region" description="Polar residues" evidence="1">
    <location>
        <begin position="201"/>
        <end position="215"/>
    </location>
</feature>
<evidence type="ECO:0000313" key="3">
    <source>
        <dbReference type="Proteomes" id="UP001055439"/>
    </source>
</evidence>
<name>A0A9E7FUQ8_9LILI</name>
<feature type="region of interest" description="Disordered" evidence="1">
    <location>
        <begin position="154"/>
        <end position="173"/>
    </location>
</feature>
<protein>
    <submittedName>
        <fullName evidence="2">Uncharacterized protein</fullName>
    </submittedName>
</protein>
<feature type="compositionally biased region" description="Polar residues" evidence="1">
    <location>
        <begin position="183"/>
        <end position="192"/>
    </location>
</feature>
<dbReference type="AlphaFoldDB" id="A0A9E7FUQ8"/>
<sequence>MCENGRALWAPWRGYSPGMRVPQTDVTCGLSAIAVRSVCSCASIQGGADPHTTAVDRVRSHREDPGSWTNDAGRQQFFLSDNFAWTAEEVKDARLVDRVAKIELHAKIRDCWDCIQTSSLVQVLRSGTEVGVLTNAASHTQLGGKQVNAPITRREMSASSDDEYEAEEEKHSTFDPMTQIASSTALPSSTKSLAEKMSSMVDLTNKQQPDTSTTEQRFERSTVKDRRKSERCWCINSSIRAIFTSTNLITRAEEMYTTRPLSLFSNSAGAAAIQPPAAAGPNSGYLLLQDEGAEPNPSCCWGLCEDTRVRELPFPQNRILTITYTEHNGQSSCTHRFPALFIPVLYKSLSSNRYHVIVAKGKKKGKAYTCSREDDMTTCCFGQCVNDVKPREFDHRDIYQQVEVVCKRGKFTARSVAPDGFAPWPLRRKYWRLYASRPRDFDLTDAWGADEALRARTPALELPISGAGGAGSVVGRWYAPGVFVKEGDSLRRQMERSAFYEITLERRWEQVFACENSYGDRRTVEVKASAVLGGVEATRDGAGGQDGVVWFEPLDSAGERVGLSSPVWERMRWEQGRGGWVRGDGKVESLEEYGGVSPWKRFGCYVLVERFVVRRMDGSSALTVDFKHTGTIQSKWE</sequence>
<dbReference type="OrthoDB" id="741151at2759"/>
<dbReference type="PANTHER" id="PTHR31050">
    <property type="entry name" value="OS08G0413200 PROTEIN"/>
    <property type="match status" value="1"/>
</dbReference>
<feature type="region of interest" description="Disordered" evidence="1">
    <location>
        <begin position="183"/>
        <end position="222"/>
    </location>
</feature>
<dbReference type="PANTHER" id="PTHR31050:SF3">
    <property type="entry name" value="OS08G0412800 PROTEIN"/>
    <property type="match status" value="1"/>
</dbReference>
<dbReference type="Proteomes" id="UP001055439">
    <property type="component" value="Chromosome 5"/>
</dbReference>
<dbReference type="Pfam" id="PF06880">
    <property type="entry name" value="DUF1262"/>
    <property type="match status" value="1"/>
</dbReference>
<proteinExistence type="predicted"/>
<evidence type="ECO:0000313" key="2">
    <source>
        <dbReference type="EMBL" id="URE03346.1"/>
    </source>
</evidence>